<evidence type="ECO:0000313" key="3">
    <source>
        <dbReference type="EMBL" id="MBC8432409.1"/>
    </source>
</evidence>
<proteinExistence type="predicted"/>
<evidence type="ECO:0000259" key="1">
    <source>
        <dbReference type="Pfam" id="PF02663"/>
    </source>
</evidence>
<dbReference type="Gene3D" id="3.30.1330.130">
    <property type="match status" value="1"/>
</dbReference>
<dbReference type="InterPro" id="IPR003814">
    <property type="entry name" value="FmdEsu_dom"/>
</dbReference>
<accession>A0A8J6TKR6</accession>
<evidence type="ECO:0000313" key="4">
    <source>
        <dbReference type="Proteomes" id="UP000605201"/>
    </source>
</evidence>
<dbReference type="InterPro" id="IPR053194">
    <property type="entry name" value="tRNA_methyltr_O"/>
</dbReference>
<dbReference type="InterPro" id="IPR057035">
    <property type="entry name" value="Znf-Tbcl_FmdE"/>
</dbReference>
<dbReference type="PANTHER" id="PTHR39418">
    <property type="entry name" value="DEHYDROGENASE-RELATED"/>
    <property type="match status" value="1"/>
</dbReference>
<comment type="caution">
    <text evidence="3">The sequence shown here is derived from an EMBL/GenBank/DDBJ whole genome shotgun (WGS) entry which is preliminary data.</text>
</comment>
<organism evidence="3 4">
    <name type="scientific">Candidatus Desulfatibia vada</name>
    <dbReference type="NCBI Taxonomy" id="2841696"/>
    <lineage>
        <taxon>Bacteria</taxon>
        <taxon>Pseudomonadati</taxon>
        <taxon>Thermodesulfobacteriota</taxon>
        <taxon>Desulfobacteria</taxon>
        <taxon>Desulfobacterales</taxon>
        <taxon>Desulfobacterales incertae sedis</taxon>
        <taxon>Candidatus Desulfatibia</taxon>
    </lineage>
</organism>
<sequence>MKNFTVCGSEYEEFLIRMEEFHGYRSPGILLGGLMLDTALEKLGPTPYLNVVSETVVCLPDAIQMLTPCTFGNGFLQVFDWGKFAFTAYDRQTLAGMRVWLNYERLVVYPVVRSWFERTGRPREKPPFEQLAAEILAAAPEIIVHRPVRLARALKDSQPVPTGSCPECGESYPLNHGPVCPACRGDAYYTYHTPSEDE</sequence>
<dbReference type="Gene3D" id="3.30.60.80">
    <property type="match status" value="1"/>
</dbReference>
<gene>
    <name evidence="3" type="ORF">H8D96_10870</name>
</gene>
<dbReference type="Proteomes" id="UP000605201">
    <property type="component" value="Unassembled WGS sequence"/>
</dbReference>
<dbReference type="Pfam" id="PF23475">
    <property type="entry name" value="zf-Tbcl_FmdE"/>
    <property type="match status" value="1"/>
</dbReference>
<dbReference type="AlphaFoldDB" id="A0A8J6TKR6"/>
<protein>
    <submittedName>
        <fullName evidence="3">Formylmethanofuran dehydrogenase subunit E family protein</fullName>
    </submittedName>
</protein>
<feature type="domain" description="Formylmethanofuran dehydrogenase subunit E" evidence="1">
    <location>
        <begin position="21"/>
        <end position="140"/>
    </location>
</feature>
<evidence type="ECO:0000259" key="2">
    <source>
        <dbReference type="Pfam" id="PF23475"/>
    </source>
</evidence>
<dbReference type="SUPFAM" id="SSF143555">
    <property type="entry name" value="FwdE-like"/>
    <property type="match status" value="1"/>
</dbReference>
<dbReference type="PANTHER" id="PTHR39418:SF1">
    <property type="entry name" value="DEHYDROGENASE"/>
    <property type="match status" value="1"/>
</dbReference>
<dbReference type="EMBL" id="JACNIG010000221">
    <property type="protein sequence ID" value="MBC8432409.1"/>
    <property type="molecule type" value="Genomic_DNA"/>
</dbReference>
<feature type="domain" description="FmdE-like treble clef zinc finger" evidence="2">
    <location>
        <begin position="162"/>
        <end position="190"/>
    </location>
</feature>
<reference evidence="3 4" key="1">
    <citation type="submission" date="2020-08" db="EMBL/GenBank/DDBJ databases">
        <title>Bridging the membrane lipid divide: bacteria of the FCB group superphylum have the potential to synthesize archaeal ether lipids.</title>
        <authorList>
            <person name="Villanueva L."/>
            <person name="Von Meijenfeldt F.A.B."/>
            <person name="Westbye A.B."/>
            <person name="Yadav S."/>
            <person name="Hopmans E.C."/>
            <person name="Dutilh B.E."/>
            <person name="Sinninghe Damste J.S."/>
        </authorList>
    </citation>
    <scope>NUCLEOTIDE SEQUENCE [LARGE SCALE GENOMIC DNA]</scope>
    <source>
        <strain evidence="3">NIOZ-UU17</strain>
    </source>
</reference>
<dbReference type="Pfam" id="PF02663">
    <property type="entry name" value="FmdE"/>
    <property type="match status" value="1"/>
</dbReference>
<name>A0A8J6TKR6_9BACT</name>